<accession>A0A069QKQ4</accession>
<reference evidence="2 3" key="1">
    <citation type="submission" date="2013-08" db="EMBL/GenBank/DDBJ databases">
        <authorList>
            <person name="Weinstock G."/>
            <person name="Sodergren E."/>
            <person name="Wylie T."/>
            <person name="Fulton L."/>
            <person name="Fulton R."/>
            <person name="Fronick C."/>
            <person name="O'Laughlin M."/>
            <person name="Godfrey J."/>
            <person name="Miner T."/>
            <person name="Herter B."/>
            <person name="Appelbaum E."/>
            <person name="Cordes M."/>
            <person name="Lek S."/>
            <person name="Wollam A."/>
            <person name="Pepin K.H."/>
            <person name="Palsikar V.B."/>
            <person name="Mitreva M."/>
            <person name="Wilson R.K."/>
        </authorList>
    </citation>
    <scope>NUCLEOTIDE SEQUENCE [LARGE SCALE GENOMIC DNA]</scope>
    <source>
        <strain evidence="2 3">ATCC 15930</strain>
    </source>
</reference>
<dbReference type="Proteomes" id="UP000027442">
    <property type="component" value="Unassembled WGS sequence"/>
</dbReference>
<feature type="transmembrane region" description="Helical" evidence="1">
    <location>
        <begin position="12"/>
        <end position="34"/>
    </location>
</feature>
<keyword evidence="1" id="KW-0812">Transmembrane</keyword>
<keyword evidence="3" id="KW-1185">Reference proteome</keyword>
<proteinExistence type="predicted"/>
<gene>
    <name evidence="2" type="ORF">HMPREF1991_01309</name>
</gene>
<keyword evidence="1" id="KW-0472">Membrane</keyword>
<organism evidence="2 3">
    <name type="scientific">Hoylesella loescheii DSM 19665 = JCM 12249 = ATCC 15930</name>
    <dbReference type="NCBI Taxonomy" id="1122985"/>
    <lineage>
        <taxon>Bacteria</taxon>
        <taxon>Pseudomonadati</taxon>
        <taxon>Bacteroidota</taxon>
        <taxon>Bacteroidia</taxon>
        <taxon>Bacteroidales</taxon>
        <taxon>Prevotellaceae</taxon>
        <taxon>Hoylesella</taxon>
    </lineage>
</organism>
<comment type="caution">
    <text evidence="2">The sequence shown here is derived from an EMBL/GenBank/DDBJ whole genome shotgun (WGS) entry which is preliminary data.</text>
</comment>
<evidence type="ECO:0000256" key="1">
    <source>
        <dbReference type="SAM" id="Phobius"/>
    </source>
</evidence>
<sequence length="59" mass="6596">MWGAKEALNGVYSILSAVKIIVFLFLCKQIEVFVKLIGDYAERRGCLLTENELANSLTC</sequence>
<name>A0A069QKQ4_HOYLO</name>
<dbReference type="EMBL" id="JNGW01000050">
    <property type="protein sequence ID" value="KDR52604.1"/>
    <property type="molecule type" value="Genomic_DNA"/>
</dbReference>
<dbReference type="HOGENOM" id="CLU_2956771_0_0_10"/>
<evidence type="ECO:0000313" key="2">
    <source>
        <dbReference type="EMBL" id="KDR52604.1"/>
    </source>
</evidence>
<keyword evidence="1" id="KW-1133">Transmembrane helix</keyword>
<protein>
    <submittedName>
        <fullName evidence="2">Uncharacterized protein</fullName>
    </submittedName>
</protein>
<dbReference type="AlphaFoldDB" id="A0A069QKQ4"/>
<evidence type="ECO:0000313" key="3">
    <source>
        <dbReference type="Proteomes" id="UP000027442"/>
    </source>
</evidence>